<dbReference type="Gene3D" id="2.60.120.590">
    <property type="entry name" value="Alpha-ketoglutarate-dependent dioxygenase AlkB-like"/>
    <property type="match status" value="1"/>
</dbReference>
<keyword evidence="3" id="KW-0862">Zinc</keyword>
<evidence type="ECO:0000259" key="7">
    <source>
        <dbReference type="PROSITE" id="PS51471"/>
    </source>
</evidence>
<dbReference type="EMBL" id="HBIW01023589">
    <property type="protein sequence ID" value="CAE0704881.1"/>
    <property type="molecule type" value="Transcribed_RNA"/>
</dbReference>
<proteinExistence type="predicted"/>
<dbReference type="InterPro" id="IPR005123">
    <property type="entry name" value="Oxoglu/Fe-dep_dioxygenase_dom"/>
</dbReference>
<dbReference type="Pfam" id="PF13532">
    <property type="entry name" value="2OG-FeII_Oxy_2"/>
    <property type="match status" value="1"/>
</dbReference>
<keyword evidence="6" id="KW-0472">Membrane</keyword>
<dbReference type="GO" id="GO:0008175">
    <property type="term" value="F:tRNA methyltransferase activity"/>
    <property type="evidence" value="ECO:0007669"/>
    <property type="project" value="UniProtKB-ARBA"/>
</dbReference>
<dbReference type="Gene3D" id="3.40.50.150">
    <property type="entry name" value="Vaccinia Virus protein VP39"/>
    <property type="match status" value="1"/>
</dbReference>
<dbReference type="CDD" id="cd02440">
    <property type="entry name" value="AdoMet_MTases"/>
    <property type="match status" value="1"/>
</dbReference>
<protein>
    <recommendedName>
        <fullName evidence="7">Fe2OG dioxygenase domain-containing protein</fullName>
    </recommendedName>
</protein>
<dbReference type="InterPro" id="IPR051422">
    <property type="entry name" value="AlkB_tRNA_MeTrf/Diox"/>
</dbReference>
<dbReference type="GO" id="GO:0006400">
    <property type="term" value="P:tRNA modification"/>
    <property type="evidence" value="ECO:0007669"/>
    <property type="project" value="UniProtKB-ARBA"/>
</dbReference>
<evidence type="ECO:0000256" key="3">
    <source>
        <dbReference type="ARBA" id="ARBA00022833"/>
    </source>
</evidence>
<sequence length="509" mass="56808">MSHQQRRACIAAGAAAAAALLYWYRRRQPPEGATLLEAVLDEEECETLETLLRDLLRNGSSLPGKTYSPVTAPAFKKRNQSRETLQFGAYVDKNRVQNAAVAPLPPALLRVARRLKKLGVVQSVPDACCVNFYGQGQWLPDHVDSKKFERPLVTVSLGSEQCVVFRRRGYLARRIRLPVGSALRLGGDAANDWTHGLPPATRPRISLTFRRLNAETKRHFADETKAIKERRDAKKALKRQQRNKPPKPSVRAERRPEAAPLPSEATDKTPSIELEHVRSVYNAIAPQWHGTRYKAWPRVAKFCLMNCGAGALVADVGCGNGKMADAACRRGAFTIACDTSDALIDIAHTTHKDKRYECLVADGVRLPYRSGAFDVALNIAVLHHLSTAERRVQCIRETLRILKPGGRALFYAWAKEQKNGSENRSGHQFDSTDVLVPFHLREHGPHYNKETARQCPAHAVRDERKNATVLKRYCHVFAEGELRGLVAGAARVDECYYDEGNWAVACTKL</sequence>
<dbReference type="PANTHER" id="PTHR13069:SF21">
    <property type="entry name" value="ALKYLATED DNA REPAIR PROTEIN ALKB HOMOLOG 8"/>
    <property type="match status" value="1"/>
</dbReference>
<evidence type="ECO:0000256" key="1">
    <source>
        <dbReference type="ARBA" id="ARBA00022603"/>
    </source>
</evidence>
<keyword evidence="6" id="KW-1133">Transmembrane helix</keyword>
<evidence type="ECO:0000256" key="6">
    <source>
        <dbReference type="SAM" id="Phobius"/>
    </source>
</evidence>
<keyword evidence="11" id="KW-1185">Reference proteome</keyword>
<dbReference type="GO" id="GO:0008757">
    <property type="term" value="F:S-adenosylmethionine-dependent methyltransferase activity"/>
    <property type="evidence" value="ECO:0007669"/>
    <property type="project" value="InterPro"/>
</dbReference>
<evidence type="ECO:0000313" key="11">
    <source>
        <dbReference type="Proteomes" id="UP000789595"/>
    </source>
</evidence>
<gene>
    <name evidence="8" type="ORF">PCAL00307_LOCUS20329</name>
    <name evidence="9" type="ORF">PECAL_1P01480</name>
    <name evidence="10" type="ORF">PECAL_5P01510</name>
</gene>
<dbReference type="AlphaFoldDB" id="A0A7S4A601"/>
<dbReference type="PANTHER" id="PTHR13069">
    <property type="entry name" value="ALKYLATED DNA REPAIR PROTEIN ALKB HOMOLOG 8"/>
    <property type="match status" value="1"/>
</dbReference>
<evidence type="ECO:0000256" key="5">
    <source>
        <dbReference type="SAM" id="MobiDB-lite"/>
    </source>
</evidence>
<dbReference type="InterPro" id="IPR027450">
    <property type="entry name" value="AlkB-like"/>
</dbReference>
<reference evidence="9" key="2">
    <citation type="submission" date="2021-11" db="EMBL/GenBank/DDBJ databases">
        <authorList>
            <consortium name="Genoscope - CEA"/>
            <person name="William W."/>
        </authorList>
    </citation>
    <scope>NUCLEOTIDE SEQUENCE</scope>
</reference>
<keyword evidence="6" id="KW-0812">Transmembrane</keyword>
<keyword evidence="4" id="KW-0694">RNA-binding</keyword>
<reference evidence="8" key="1">
    <citation type="submission" date="2021-01" db="EMBL/GenBank/DDBJ databases">
        <authorList>
            <person name="Corre E."/>
            <person name="Pelletier E."/>
            <person name="Niang G."/>
            <person name="Scheremetjew M."/>
            <person name="Finn R."/>
            <person name="Kale V."/>
            <person name="Holt S."/>
            <person name="Cochrane G."/>
            <person name="Meng A."/>
            <person name="Brown T."/>
            <person name="Cohen L."/>
        </authorList>
    </citation>
    <scope>NUCLEOTIDE SEQUENCE</scope>
    <source>
        <strain evidence="8">CCMP1756</strain>
    </source>
</reference>
<evidence type="ECO:0000313" key="8">
    <source>
        <dbReference type="EMBL" id="CAE0704881.1"/>
    </source>
</evidence>
<dbReference type="GO" id="GO:0032259">
    <property type="term" value="P:methylation"/>
    <property type="evidence" value="ECO:0007669"/>
    <property type="project" value="UniProtKB-KW"/>
</dbReference>
<organism evidence="8">
    <name type="scientific">Pelagomonas calceolata</name>
    <dbReference type="NCBI Taxonomy" id="35677"/>
    <lineage>
        <taxon>Eukaryota</taxon>
        <taxon>Sar</taxon>
        <taxon>Stramenopiles</taxon>
        <taxon>Ochrophyta</taxon>
        <taxon>Pelagophyceae</taxon>
        <taxon>Pelagomonadales</taxon>
        <taxon>Pelagomonadaceae</taxon>
        <taxon>Pelagomonas</taxon>
    </lineage>
</organism>
<keyword evidence="1" id="KW-0489">Methyltransferase</keyword>
<evidence type="ECO:0000313" key="10">
    <source>
        <dbReference type="EMBL" id="CAH0375618.1"/>
    </source>
</evidence>
<evidence type="ECO:0000256" key="4">
    <source>
        <dbReference type="ARBA" id="ARBA00022884"/>
    </source>
</evidence>
<dbReference type="OrthoDB" id="271595at2759"/>
<feature type="region of interest" description="Disordered" evidence="5">
    <location>
        <begin position="223"/>
        <end position="269"/>
    </location>
</feature>
<feature type="transmembrane region" description="Helical" evidence="6">
    <location>
        <begin position="7"/>
        <end position="24"/>
    </location>
</feature>
<dbReference type="InterPro" id="IPR037151">
    <property type="entry name" value="AlkB-like_sf"/>
</dbReference>
<dbReference type="EMBL" id="CAKKNE010000005">
    <property type="protein sequence ID" value="CAH0375618.1"/>
    <property type="molecule type" value="Genomic_DNA"/>
</dbReference>
<accession>A0A7S4A601</accession>
<feature type="compositionally biased region" description="Basic residues" evidence="5">
    <location>
        <begin position="236"/>
        <end position="245"/>
    </location>
</feature>
<dbReference type="SUPFAM" id="SSF53335">
    <property type="entry name" value="S-adenosyl-L-methionine-dependent methyltransferases"/>
    <property type="match status" value="1"/>
</dbReference>
<dbReference type="InterPro" id="IPR029063">
    <property type="entry name" value="SAM-dependent_MTases_sf"/>
</dbReference>
<feature type="domain" description="Fe2OG dioxygenase" evidence="7">
    <location>
        <begin position="124"/>
        <end position="213"/>
    </location>
</feature>
<dbReference type="InterPro" id="IPR013216">
    <property type="entry name" value="Methyltransf_11"/>
</dbReference>
<keyword evidence="2" id="KW-0808">Transferase</keyword>
<dbReference type="PROSITE" id="PS51471">
    <property type="entry name" value="FE2OG_OXY"/>
    <property type="match status" value="1"/>
</dbReference>
<evidence type="ECO:0000313" key="9">
    <source>
        <dbReference type="EMBL" id="CAH0363812.1"/>
    </source>
</evidence>
<dbReference type="GO" id="GO:0003723">
    <property type="term" value="F:RNA binding"/>
    <property type="evidence" value="ECO:0007669"/>
    <property type="project" value="UniProtKB-KW"/>
</dbReference>
<evidence type="ECO:0000256" key="2">
    <source>
        <dbReference type="ARBA" id="ARBA00022679"/>
    </source>
</evidence>
<dbReference type="EMBL" id="CAKKNE010000001">
    <property type="protein sequence ID" value="CAH0363812.1"/>
    <property type="molecule type" value="Genomic_DNA"/>
</dbReference>
<dbReference type="Proteomes" id="UP000789595">
    <property type="component" value="Unassembled WGS sequence"/>
</dbReference>
<dbReference type="SUPFAM" id="SSF51197">
    <property type="entry name" value="Clavaminate synthase-like"/>
    <property type="match status" value="1"/>
</dbReference>
<dbReference type="Pfam" id="PF08241">
    <property type="entry name" value="Methyltransf_11"/>
    <property type="match status" value="1"/>
</dbReference>
<feature type="compositionally biased region" description="Basic and acidic residues" evidence="5">
    <location>
        <begin position="223"/>
        <end position="235"/>
    </location>
</feature>
<name>A0A7S4A601_9STRA</name>